<dbReference type="GO" id="GO:0035101">
    <property type="term" value="C:FACT complex"/>
    <property type="evidence" value="ECO:0007669"/>
    <property type="project" value="UniProtKB-UniRule"/>
</dbReference>
<proteinExistence type="inferred from homology"/>
<evidence type="ECO:0000313" key="3">
    <source>
        <dbReference type="EMBL" id="RZC72179.1"/>
    </source>
</evidence>
<dbReference type="PANTHER" id="PTHR13980:SF15">
    <property type="entry name" value="FACT COMPLEX SUBUNIT SPT16"/>
    <property type="match status" value="1"/>
</dbReference>
<dbReference type="Gene3D" id="2.30.29.30">
    <property type="entry name" value="Pleckstrin-homology domain (PH domain)/Phosphotyrosine-binding domain (PTB)"/>
    <property type="match status" value="2"/>
</dbReference>
<evidence type="ECO:0000259" key="2">
    <source>
        <dbReference type="Pfam" id="PF24824"/>
    </source>
</evidence>
<evidence type="ECO:0000256" key="1">
    <source>
        <dbReference type="RuleBase" id="RU367052"/>
    </source>
</evidence>
<keyword evidence="1" id="KW-0235">DNA replication</keyword>
<dbReference type="PANTHER" id="PTHR13980">
    <property type="entry name" value="CDC68 RELATED"/>
    <property type="match status" value="1"/>
</dbReference>
<dbReference type="InterPro" id="IPR040258">
    <property type="entry name" value="Spt16"/>
</dbReference>
<comment type="subcellular location">
    <subcellularLocation>
        <location evidence="1">Nucleus</location>
    </subcellularLocation>
    <subcellularLocation>
        <location evidence="1">Chromosome</location>
    </subcellularLocation>
</comment>
<dbReference type="Pfam" id="PF24824">
    <property type="entry name" value="PH_SPT16"/>
    <property type="match status" value="2"/>
</dbReference>
<sequence>MMNQAKLGHLSRRFIVRRCWVQSRTTDSSGGGPPLTRLSDVYQERLQKHEDRRVARIHQVMIGGCDRHSCGSTGTIEAHVNGCEYSDCILDDYIVIMHDNVEWCFYGLGNEMQPPLMQFHLKRPIKIRNAERKDIQIRVRTCESERAFTPIDFQALDEFKFDAADLPTGAPTTCALTRSALVVLTKEPPYLVVPLGKIQFVNLACFGDGIEMTVIFNELDRDVFQLGSIPLGYLTDMKRRLNREDVKYYVNTLRPAWSDKLRLHRELTEVFLAGGGWDFLEDSLTLSKYPHFDPHSVRENYDRARKDIKTTMRKIVRVDPESQEWFRILLHLFFAMEICESSERIGNSVPTTLVNHDSEEVSRMMNQARLGHLLRRATVERCKGQSSTTDSSGRIYRIDCTPVTTSIDRYKNWPLQKHDESWVARILNVILLLPGQGKKQHIGTGTIEAHVNGFTYSDHGCDEVFMHRNVEWYFYELGNGRKPPLMQFHLKHPIKIRNTETKDIQFLLVPKALDEFQFDAAYLPTGAPTICALTRNNLVVLKEAPYLVVWLWHIQIVNLACFGDRIDMTVVFKVLERDVLQLGSIPLEFLAGIKYHLNRKNVKYYVNNLRPNWKELVSEVRERPEMFIAKGGWDIFEDSLTLAYYPRVDSTPVQLG</sequence>
<evidence type="ECO:0000313" key="4">
    <source>
        <dbReference type="Proteomes" id="UP000316621"/>
    </source>
</evidence>
<keyword evidence="1" id="KW-0234">DNA repair</keyword>
<comment type="subunit">
    <text evidence="1">Component of the FACT complex.</text>
</comment>
<dbReference type="Proteomes" id="UP000316621">
    <property type="component" value="Chromosome 7"/>
</dbReference>
<dbReference type="GO" id="GO:0031491">
    <property type="term" value="F:nucleosome binding"/>
    <property type="evidence" value="ECO:0007669"/>
    <property type="project" value="TreeGrafter"/>
</dbReference>
<dbReference type="GO" id="GO:0006260">
    <property type="term" value="P:DNA replication"/>
    <property type="evidence" value="ECO:0007669"/>
    <property type="project" value="UniProtKB-KW"/>
</dbReference>
<keyword evidence="4" id="KW-1185">Reference proteome</keyword>
<feature type="domain" description="FACT complex subunit SPT16 PH-like" evidence="2">
    <location>
        <begin position="71"/>
        <end position="146"/>
    </location>
</feature>
<dbReference type="Gramene" id="RZC72179">
    <property type="protein sequence ID" value="RZC72179"/>
    <property type="gene ID" value="C5167_035383"/>
</dbReference>
<dbReference type="GO" id="GO:0006281">
    <property type="term" value="P:DNA repair"/>
    <property type="evidence" value="ECO:0007669"/>
    <property type="project" value="UniProtKB-UniRule"/>
</dbReference>
<feature type="domain" description="FACT complex subunit SPT16 PH-like" evidence="2">
    <location>
        <begin position="442"/>
        <end position="507"/>
    </location>
</feature>
<keyword evidence="1" id="KW-0539">Nucleus</keyword>
<dbReference type="Gene3D" id="2.30.29.150">
    <property type="match status" value="2"/>
</dbReference>
<gene>
    <name evidence="3" type="ORF">C5167_035383</name>
</gene>
<dbReference type="AlphaFoldDB" id="A0A4Y7KJQ8"/>
<dbReference type="InterPro" id="IPR011993">
    <property type="entry name" value="PH-like_dom_sf"/>
</dbReference>
<comment type="similarity">
    <text evidence="1">Belongs to the peptidase M24 family. SPT16 subfamily.</text>
</comment>
<dbReference type="GO" id="GO:0006368">
    <property type="term" value="P:transcription elongation by RNA polymerase II"/>
    <property type="evidence" value="ECO:0007669"/>
    <property type="project" value="TreeGrafter"/>
</dbReference>
<accession>A0A4Y7KJQ8</accession>
<reference evidence="3 4" key="1">
    <citation type="journal article" date="2018" name="Science">
        <title>The opium poppy genome and morphinan production.</title>
        <authorList>
            <person name="Guo L."/>
            <person name="Winzer T."/>
            <person name="Yang X."/>
            <person name="Li Y."/>
            <person name="Ning Z."/>
            <person name="He Z."/>
            <person name="Teodor R."/>
            <person name="Lu Y."/>
            <person name="Bowser T.A."/>
            <person name="Graham I.A."/>
            <person name="Ye K."/>
        </authorList>
    </citation>
    <scope>NUCLEOTIDE SEQUENCE [LARGE SCALE GENOMIC DNA]</scope>
    <source>
        <strain evidence="4">cv. HN1</strain>
        <tissue evidence="3">Leaves</tissue>
    </source>
</reference>
<keyword evidence="1" id="KW-0158">Chromosome</keyword>
<keyword evidence="1" id="KW-0805">Transcription regulation</keyword>
<dbReference type="STRING" id="3469.A0A4Y7KJQ8"/>
<protein>
    <recommendedName>
        <fullName evidence="1">FACT complex subunit</fullName>
    </recommendedName>
</protein>
<dbReference type="InterPro" id="IPR056595">
    <property type="entry name" value="Fact-SPT16_PH"/>
</dbReference>
<comment type="function">
    <text evidence="1">Component of the FACT complex, a general chromatin factor that acts to reorganize nucleosomes. The FACT complex is involved in multiple processes that require DNA as a template such as mRNA elongation, DNA replication and DNA repair. During transcription elongation the FACT complex acts as a histone chaperone that both destabilizes and restores nucleosomal structure. It facilitates the passage of RNA polymerase II and transcription by promoting the dissociation of one histone H2A-H2B dimer from the nucleosome, then subsequently promotes the reestablishment of the nucleosome following the passage of RNA polymerase II.</text>
</comment>
<dbReference type="EMBL" id="CM010721">
    <property type="protein sequence ID" value="RZC72179.1"/>
    <property type="molecule type" value="Genomic_DNA"/>
</dbReference>
<organism evidence="3 4">
    <name type="scientific">Papaver somniferum</name>
    <name type="common">Opium poppy</name>
    <dbReference type="NCBI Taxonomy" id="3469"/>
    <lineage>
        <taxon>Eukaryota</taxon>
        <taxon>Viridiplantae</taxon>
        <taxon>Streptophyta</taxon>
        <taxon>Embryophyta</taxon>
        <taxon>Tracheophyta</taxon>
        <taxon>Spermatophyta</taxon>
        <taxon>Magnoliopsida</taxon>
        <taxon>Ranunculales</taxon>
        <taxon>Papaveraceae</taxon>
        <taxon>Papaveroideae</taxon>
        <taxon>Papaver</taxon>
    </lineage>
</organism>
<keyword evidence="1" id="KW-0804">Transcription</keyword>
<keyword evidence="1" id="KW-0227">DNA damage</keyword>
<name>A0A4Y7KJQ8_PAPSO</name>